<sequence>DTRPAMAGPVLELVWATEVEMVVVMAVAPTTLVMAEMVVMPAETVEETRVSTILTHNRNIVNSDSYLLSNSRLLITPISNISKQNLSELIKFPFDI</sequence>
<dbReference type="Proteomes" id="UP001479436">
    <property type="component" value="Unassembled WGS sequence"/>
</dbReference>
<name>A0ABR2VM71_9FUNG</name>
<organism evidence="1 2">
    <name type="scientific">Basidiobolus ranarum</name>
    <dbReference type="NCBI Taxonomy" id="34480"/>
    <lineage>
        <taxon>Eukaryota</taxon>
        <taxon>Fungi</taxon>
        <taxon>Fungi incertae sedis</taxon>
        <taxon>Zoopagomycota</taxon>
        <taxon>Entomophthoromycotina</taxon>
        <taxon>Basidiobolomycetes</taxon>
        <taxon>Basidiobolales</taxon>
        <taxon>Basidiobolaceae</taxon>
        <taxon>Basidiobolus</taxon>
    </lineage>
</organism>
<reference evidence="1 2" key="1">
    <citation type="submission" date="2023-04" db="EMBL/GenBank/DDBJ databases">
        <title>Genome of Basidiobolus ranarum AG-B5.</title>
        <authorList>
            <person name="Stajich J.E."/>
            <person name="Carter-House D."/>
            <person name="Gryganskyi A."/>
        </authorList>
    </citation>
    <scope>NUCLEOTIDE SEQUENCE [LARGE SCALE GENOMIC DNA]</scope>
    <source>
        <strain evidence="1 2">AG-B5</strain>
    </source>
</reference>
<proteinExistence type="predicted"/>
<comment type="caution">
    <text evidence="1">The sequence shown here is derived from an EMBL/GenBank/DDBJ whole genome shotgun (WGS) entry which is preliminary data.</text>
</comment>
<evidence type="ECO:0000313" key="1">
    <source>
        <dbReference type="EMBL" id="KAK9674820.1"/>
    </source>
</evidence>
<evidence type="ECO:0000313" key="2">
    <source>
        <dbReference type="Proteomes" id="UP001479436"/>
    </source>
</evidence>
<accession>A0ABR2VM71</accession>
<feature type="non-terminal residue" evidence="1">
    <location>
        <position position="1"/>
    </location>
</feature>
<gene>
    <name evidence="1" type="ORF">K7432_016862</name>
</gene>
<keyword evidence="2" id="KW-1185">Reference proteome</keyword>
<feature type="non-terminal residue" evidence="1">
    <location>
        <position position="96"/>
    </location>
</feature>
<protein>
    <submittedName>
        <fullName evidence="1">Uncharacterized protein</fullName>
    </submittedName>
</protein>
<dbReference type="EMBL" id="JASJQH010009976">
    <property type="protein sequence ID" value="KAK9674820.1"/>
    <property type="molecule type" value="Genomic_DNA"/>
</dbReference>